<evidence type="ECO:0000256" key="5">
    <source>
        <dbReference type="SAM" id="MobiDB-lite"/>
    </source>
</evidence>
<gene>
    <name evidence="7" type="ORF">MPUS1402_LOCUS4474</name>
</gene>
<dbReference type="EMBL" id="HBDY01005914">
    <property type="protein sequence ID" value="CAD8234943.1"/>
    <property type="molecule type" value="Transcribed_RNA"/>
</dbReference>
<feature type="domain" description="AAA+ ATPase" evidence="6">
    <location>
        <begin position="506"/>
        <end position="654"/>
    </location>
</feature>
<dbReference type="SUPFAM" id="SSF140990">
    <property type="entry name" value="FtsH protease domain-like"/>
    <property type="match status" value="1"/>
</dbReference>
<dbReference type="InterPro" id="IPR003960">
    <property type="entry name" value="ATPase_AAA_CS"/>
</dbReference>
<dbReference type="Pfam" id="PF01434">
    <property type="entry name" value="Peptidase_M41"/>
    <property type="match status" value="1"/>
</dbReference>
<protein>
    <recommendedName>
        <fullName evidence="6">AAA+ ATPase domain-containing protein</fullName>
    </recommendedName>
</protein>
<evidence type="ECO:0000256" key="2">
    <source>
        <dbReference type="ARBA" id="ARBA00010550"/>
    </source>
</evidence>
<dbReference type="Gene3D" id="1.10.8.60">
    <property type="match status" value="1"/>
</dbReference>
<feature type="compositionally biased region" description="Basic and acidic residues" evidence="5">
    <location>
        <begin position="948"/>
        <end position="989"/>
    </location>
</feature>
<comment type="similarity">
    <text evidence="2">In the N-terminal section; belongs to the AAA ATPase family.</text>
</comment>
<dbReference type="PANTHER" id="PTHR23076">
    <property type="entry name" value="METALLOPROTEASE M41 FTSH"/>
    <property type="match status" value="1"/>
</dbReference>
<organism evidence="7">
    <name type="scientific">Micromonas pusilla</name>
    <name type="common">Picoplanktonic green alga</name>
    <name type="synonym">Chromulina pusilla</name>
    <dbReference type="NCBI Taxonomy" id="38833"/>
    <lineage>
        <taxon>Eukaryota</taxon>
        <taxon>Viridiplantae</taxon>
        <taxon>Chlorophyta</taxon>
        <taxon>Mamiellophyceae</taxon>
        <taxon>Mamiellales</taxon>
        <taxon>Mamiellaceae</taxon>
        <taxon>Micromonas</taxon>
    </lineage>
</organism>
<dbReference type="InterPro" id="IPR003593">
    <property type="entry name" value="AAA+_ATPase"/>
</dbReference>
<dbReference type="InterPro" id="IPR037219">
    <property type="entry name" value="Peptidase_M41-like"/>
</dbReference>
<feature type="compositionally biased region" description="Polar residues" evidence="5">
    <location>
        <begin position="62"/>
        <end position="71"/>
    </location>
</feature>
<name>A0A7R9TGG9_MICPS</name>
<comment type="similarity">
    <text evidence="1">In the C-terminal section; belongs to the peptidase M41 family.</text>
</comment>
<evidence type="ECO:0000256" key="3">
    <source>
        <dbReference type="ARBA" id="ARBA00022670"/>
    </source>
</evidence>
<dbReference type="InterPro" id="IPR003959">
    <property type="entry name" value="ATPase_AAA_core"/>
</dbReference>
<dbReference type="Gene3D" id="3.40.50.300">
    <property type="entry name" value="P-loop containing nucleotide triphosphate hydrolases"/>
    <property type="match status" value="1"/>
</dbReference>
<dbReference type="FunFam" id="3.40.50.300:FF:002568">
    <property type="entry name" value="Cell division protein (FtsH)"/>
    <property type="match status" value="1"/>
</dbReference>
<keyword evidence="3" id="KW-0645">Protease</keyword>
<proteinExistence type="inferred from homology"/>
<dbReference type="PROSITE" id="PS00674">
    <property type="entry name" value="AAA"/>
    <property type="match status" value="1"/>
</dbReference>
<dbReference type="Pfam" id="PF17862">
    <property type="entry name" value="AAA_lid_3"/>
    <property type="match status" value="1"/>
</dbReference>
<evidence type="ECO:0000256" key="4">
    <source>
        <dbReference type="ARBA" id="ARBA00022801"/>
    </source>
</evidence>
<dbReference type="GO" id="GO:0009507">
    <property type="term" value="C:chloroplast"/>
    <property type="evidence" value="ECO:0007669"/>
    <property type="project" value="TreeGrafter"/>
</dbReference>
<dbReference type="Gene3D" id="1.20.58.760">
    <property type="entry name" value="Peptidase M41"/>
    <property type="match status" value="1"/>
</dbReference>
<dbReference type="GO" id="GO:0004222">
    <property type="term" value="F:metalloendopeptidase activity"/>
    <property type="evidence" value="ECO:0007669"/>
    <property type="project" value="InterPro"/>
</dbReference>
<evidence type="ECO:0000313" key="7">
    <source>
        <dbReference type="EMBL" id="CAD8234943.1"/>
    </source>
</evidence>
<feature type="compositionally biased region" description="Basic residues" evidence="5">
    <location>
        <begin position="29"/>
        <end position="41"/>
    </location>
</feature>
<dbReference type="AlphaFoldDB" id="A0A7R9TGG9"/>
<feature type="compositionally biased region" description="Basic and acidic residues" evidence="5">
    <location>
        <begin position="19"/>
        <end position="28"/>
    </location>
</feature>
<dbReference type="Pfam" id="PF00004">
    <property type="entry name" value="AAA"/>
    <property type="match status" value="1"/>
</dbReference>
<dbReference type="GO" id="GO:0006508">
    <property type="term" value="P:proteolysis"/>
    <property type="evidence" value="ECO:0007669"/>
    <property type="project" value="UniProtKB-KW"/>
</dbReference>
<evidence type="ECO:0000259" key="6">
    <source>
        <dbReference type="SMART" id="SM00382"/>
    </source>
</evidence>
<keyword evidence="4" id="KW-0378">Hydrolase</keyword>
<feature type="region of interest" description="Disordered" evidence="5">
    <location>
        <begin position="948"/>
        <end position="1060"/>
    </location>
</feature>
<evidence type="ECO:0000256" key="1">
    <source>
        <dbReference type="ARBA" id="ARBA00010044"/>
    </source>
</evidence>
<dbReference type="GO" id="GO:0005524">
    <property type="term" value="F:ATP binding"/>
    <property type="evidence" value="ECO:0007669"/>
    <property type="project" value="InterPro"/>
</dbReference>
<dbReference type="InterPro" id="IPR041569">
    <property type="entry name" value="AAA_lid_3"/>
</dbReference>
<sequence>MASSLASAIGAARAAPSIRDNRGIEYAKKRASISRRRVLSRAKRDIPDDVGFNYDEFDDFGNTESGASTRSGDATDAKKGGKKAGSQDEDGSEFRWAEVEPPPDPPPGKIPGIGVELPDALSYFSPLVRNRIPEAEALELQRAWARAVFEEEGELPSRRGNLITDPDTGEAREMTKKEHAALLDDYFTELARREKTYPQVLAREPAYDPYRLLEKFGRRPQIEKGNTMTYPVLMENLFSGNVSRLLQYDEGRTIIVELIGAGNELAGPKRAKQSRYECKVPGDVHWDITKMCYMNRYGAVNKTVPERSRTTLSQFMHVDQPNEAFNNMTPYIYPFMLMWVACGLFTSDGAQNVRRGRKQRWEETTVFKMINKYLFRGRLKKKAVKKDMMEEFGKSKAKMIGQDKDKTGSFQGLTFDDVAGVDHIVDEFKYYISVMKEFKEWQQEDMAKRGGSGKWSDLPKKGRMKYIMSEFQRIPKPGDPIFMVDPDFTYEVEDDNLSAERAKLSIPKGVLFEGPPGTGKTLLAKAVAGEAGVPFFYANGSEFVEMFVGVAAKRVRDLFRRARDVSPSIIFIDELDTIGRSRSLYSNRDSATLEREAGLLQLLVELDGFETKSSAGSKQEMVLVMGATNLSAQLDPALLRSGRFERSFNINVPSTHKDRLAILKVHARKLNIPRGGNEKWDEDALLNRTTELTHGYSGASLAALLNEASILSVRANREFVNIEDIERVLERNLVGVASAPMEDGWGKDHLAMVEAGRAVLWSSKSSKQYCPTVLRVTIKPHGTKTTGVMLQQETTEHQWTEDDARATSLDEYIDGLAMLLAGRCVETVFFGPQGVSVQTKGDLVAAVDIAYDIATSSGVYPDSKKGLRPYWPEELIEHFRLPAAEMDAGVHDLMMRAHIRAEEYVQYYKPVILQVASELLAHESLYGTHIKDLVNEHEVKMAVAKDESLAKAQAKKEDAENRKRKDKEFEDETNERRRAASAEKTEQVESRGVAGAIDVDSSDEPLSSDPFGTSETAGVVDDNFKGVLGRAMRSVGRRGGAFPESERKPEDEDEDADAKK</sequence>
<feature type="compositionally biased region" description="Low complexity" evidence="5">
    <location>
        <begin position="1"/>
        <end position="17"/>
    </location>
</feature>
<dbReference type="InterPro" id="IPR027417">
    <property type="entry name" value="P-loop_NTPase"/>
</dbReference>
<feature type="region of interest" description="Disordered" evidence="5">
    <location>
        <begin position="1"/>
        <end position="111"/>
    </location>
</feature>
<accession>A0A7R9TGG9</accession>
<dbReference type="SUPFAM" id="SSF52540">
    <property type="entry name" value="P-loop containing nucleoside triphosphate hydrolases"/>
    <property type="match status" value="1"/>
</dbReference>
<dbReference type="SMART" id="SM00382">
    <property type="entry name" value="AAA"/>
    <property type="match status" value="1"/>
</dbReference>
<feature type="compositionally biased region" description="Pro residues" evidence="5">
    <location>
        <begin position="100"/>
        <end position="109"/>
    </location>
</feature>
<dbReference type="GO" id="GO:0016887">
    <property type="term" value="F:ATP hydrolysis activity"/>
    <property type="evidence" value="ECO:0007669"/>
    <property type="project" value="InterPro"/>
</dbReference>
<dbReference type="InterPro" id="IPR000642">
    <property type="entry name" value="Peptidase_M41"/>
</dbReference>
<reference evidence="7" key="1">
    <citation type="submission" date="2021-01" db="EMBL/GenBank/DDBJ databases">
        <authorList>
            <person name="Corre E."/>
            <person name="Pelletier E."/>
            <person name="Niang G."/>
            <person name="Scheremetjew M."/>
            <person name="Finn R."/>
            <person name="Kale V."/>
            <person name="Holt S."/>
            <person name="Cochrane G."/>
            <person name="Meng A."/>
            <person name="Brown T."/>
            <person name="Cohen L."/>
        </authorList>
    </citation>
    <scope>NUCLEOTIDE SEQUENCE</scope>
    <source>
        <strain evidence="7">RCC1614</strain>
    </source>
</reference>
<dbReference type="GO" id="GO:0004176">
    <property type="term" value="F:ATP-dependent peptidase activity"/>
    <property type="evidence" value="ECO:0007669"/>
    <property type="project" value="InterPro"/>
</dbReference>
<dbReference type="PANTHER" id="PTHR23076:SF37">
    <property type="entry name" value="ATP-DEPENDENT ZINC METALLOPROTEASE FTSH 4, MITOCHONDRIAL"/>
    <property type="match status" value="1"/>
</dbReference>
<feature type="compositionally biased region" description="Acidic residues" evidence="5">
    <location>
        <begin position="1051"/>
        <end position="1060"/>
    </location>
</feature>
<dbReference type="GO" id="GO:0045037">
    <property type="term" value="P:protein import into chloroplast stroma"/>
    <property type="evidence" value="ECO:0007669"/>
    <property type="project" value="TreeGrafter"/>
</dbReference>